<dbReference type="Gene3D" id="1.10.510.10">
    <property type="entry name" value="Transferase(Phosphotransferase) domain 1"/>
    <property type="match status" value="1"/>
</dbReference>
<evidence type="ECO:0000256" key="8">
    <source>
        <dbReference type="RuleBase" id="RU000304"/>
    </source>
</evidence>
<dbReference type="PROSITE" id="PS00107">
    <property type="entry name" value="PROTEIN_KINASE_ATP"/>
    <property type="match status" value="1"/>
</dbReference>
<dbReference type="GO" id="GO:0005524">
    <property type="term" value="F:ATP binding"/>
    <property type="evidence" value="ECO:0007669"/>
    <property type="project" value="UniProtKB-UniRule"/>
</dbReference>
<dbReference type="PROSITE" id="PS00108">
    <property type="entry name" value="PROTEIN_KINASE_ST"/>
    <property type="match status" value="1"/>
</dbReference>
<evidence type="ECO:0000256" key="3">
    <source>
        <dbReference type="ARBA" id="ARBA00022679"/>
    </source>
</evidence>
<evidence type="ECO:0000256" key="7">
    <source>
        <dbReference type="PROSITE-ProRule" id="PRU10141"/>
    </source>
</evidence>
<comment type="caution">
    <text evidence="10">The sequence shown here is derived from an EMBL/GenBank/DDBJ whole genome shotgun (WGS) entry which is preliminary data.</text>
</comment>
<dbReference type="Pfam" id="PF00069">
    <property type="entry name" value="Pkinase"/>
    <property type="match status" value="1"/>
</dbReference>
<name>A0AA91Q339_CLALS</name>
<dbReference type="InterPro" id="IPR017441">
    <property type="entry name" value="Protein_kinase_ATP_BS"/>
</dbReference>
<organism evidence="10 11">
    <name type="scientific">Clavispora lusitaniae</name>
    <name type="common">Candida lusitaniae</name>
    <dbReference type="NCBI Taxonomy" id="36911"/>
    <lineage>
        <taxon>Eukaryota</taxon>
        <taxon>Fungi</taxon>
        <taxon>Dikarya</taxon>
        <taxon>Ascomycota</taxon>
        <taxon>Saccharomycotina</taxon>
        <taxon>Pichiomycetes</taxon>
        <taxon>Metschnikowiaceae</taxon>
        <taxon>Clavispora</taxon>
    </lineage>
</organism>
<dbReference type="FunFam" id="1.10.510.10:FF:000624">
    <property type="entry name" value="Mitogen-activated protein kinase"/>
    <property type="match status" value="1"/>
</dbReference>
<dbReference type="GO" id="GO:0030447">
    <property type="term" value="P:filamentous growth"/>
    <property type="evidence" value="ECO:0007669"/>
    <property type="project" value="UniProtKB-ARBA"/>
</dbReference>
<dbReference type="KEGG" id="clus:A9F13_04g04037"/>
<accession>A0AA91Q339</accession>
<evidence type="ECO:0000256" key="6">
    <source>
        <dbReference type="ARBA" id="ARBA00022840"/>
    </source>
</evidence>
<keyword evidence="3" id="KW-0808">Transferase</keyword>
<dbReference type="InterPro" id="IPR011009">
    <property type="entry name" value="Kinase-like_dom_sf"/>
</dbReference>
<gene>
    <name evidence="10" type="ORF">A9F13_04g04037</name>
</gene>
<evidence type="ECO:0000313" key="11">
    <source>
        <dbReference type="Proteomes" id="UP000195602"/>
    </source>
</evidence>
<dbReference type="InterPro" id="IPR000719">
    <property type="entry name" value="Prot_kinase_dom"/>
</dbReference>
<dbReference type="Gene3D" id="3.30.200.20">
    <property type="entry name" value="Phosphorylase Kinase, domain 1"/>
    <property type="match status" value="1"/>
</dbReference>
<dbReference type="InterPro" id="IPR050117">
    <property type="entry name" value="MAPK"/>
</dbReference>
<dbReference type="GO" id="GO:0004674">
    <property type="term" value="F:protein serine/threonine kinase activity"/>
    <property type="evidence" value="ECO:0007669"/>
    <property type="project" value="UniProtKB-KW"/>
</dbReference>
<feature type="domain" description="Protein kinase" evidence="9">
    <location>
        <begin position="17"/>
        <end position="305"/>
    </location>
</feature>
<feature type="binding site" evidence="7">
    <location>
        <position position="51"/>
    </location>
    <ligand>
        <name>ATP</name>
        <dbReference type="ChEBI" id="CHEBI:30616"/>
    </ligand>
</feature>
<dbReference type="PANTHER" id="PTHR24055">
    <property type="entry name" value="MITOGEN-ACTIVATED PROTEIN KINASE"/>
    <property type="match status" value="1"/>
</dbReference>
<evidence type="ECO:0000256" key="4">
    <source>
        <dbReference type="ARBA" id="ARBA00022741"/>
    </source>
</evidence>
<dbReference type="PROSITE" id="PS50011">
    <property type="entry name" value="PROTEIN_KINASE_DOM"/>
    <property type="match status" value="1"/>
</dbReference>
<reference evidence="10 11" key="1">
    <citation type="submission" date="2017-04" db="EMBL/GenBank/DDBJ databases">
        <title>Draft genome of the yeast Clavispora lusitaniae type strain CBS 6936.</title>
        <authorList>
            <person name="Durrens P."/>
            <person name="Klopp C."/>
            <person name="Biteau N."/>
            <person name="Fitton-Ouhabi V."/>
            <person name="Dementhon K."/>
            <person name="Accoceberry I."/>
            <person name="Sherman D.J."/>
            <person name="Noel T."/>
        </authorList>
    </citation>
    <scope>NUCLEOTIDE SEQUENCE [LARGE SCALE GENOMIC DNA]</scope>
    <source>
        <strain evidence="10 11">CBS 6936</strain>
    </source>
</reference>
<dbReference type="AlphaFoldDB" id="A0AA91Q339"/>
<keyword evidence="2 8" id="KW-0723">Serine/threonine-protein kinase</keyword>
<evidence type="ECO:0000256" key="2">
    <source>
        <dbReference type="ARBA" id="ARBA00022527"/>
    </source>
</evidence>
<keyword evidence="6 7" id="KW-0067">ATP-binding</keyword>
<dbReference type="SMART" id="SM00220">
    <property type="entry name" value="S_TKc"/>
    <property type="match status" value="1"/>
</dbReference>
<dbReference type="SUPFAM" id="SSF56112">
    <property type="entry name" value="Protein kinase-like (PK-like)"/>
    <property type="match status" value="1"/>
</dbReference>
<keyword evidence="5 10" id="KW-0418">Kinase</keyword>
<dbReference type="Proteomes" id="UP000195602">
    <property type="component" value="Unassembled WGS sequence"/>
</dbReference>
<comment type="similarity">
    <text evidence="1">Belongs to the protein kinase superfamily. CMGC Ser/Thr protein kinase family. CDC2/CDKX subfamily.</text>
</comment>
<evidence type="ECO:0000259" key="9">
    <source>
        <dbReference type="PROSITE" id="PS50011"/>
    </source>
</evidence>
<evidence type="ECO:0000256" key="1">
    <source>
        <dbReference type="ARBA" id="ARBA00006485"/>
    </source>
</evidence>
<sequence>MEYKVFKPANFYVHKRYEIQEILGKGSYGVVCSAIDTSAQAMEPVRLAVKKVCRILRKEVLLKRAIREFRMMKFFRGHRNLVSLVDVHYVTLVPYEGLYCFQELMDYDLARVIYSAVQFSEFHIRSFVYQILCGVHFAHSANIVHRDLKPGNILVNSQGVLKIGDFGLARSLVSSPAAVHSPITNYVATRWYRAPELILQQSNYGKPVDLWAVGCILAELYGRRPLMPGKSSLQQLHEIVKYLGSPPRSLARSSWDLPVCNLSPIAWVSVYPFASEEALDLLGQLLVWEPSRRLSASQALRHDYLVSVSSQKEVSASVPYKAGPEEQEKDIESLSELLQQEVALFQKERATGQAY</sequence>
<proteinExistence type="inferred from homology"/>
<evidence type="ECO:0000256" key="5">
    <source>
        <dbReference type="ARBA" id="ARBA00022777"/>
    </source>
</evidence>
<evidence type="ECO:0000313" key="10">
    <source>
        <dbReference type="EMBL" id="OVF09882.1"/>
    </source>
</evidence>
<protein>
    <submittedName>
        <fullName evidence="10">Mitogen-activated protein kinase</fullName>
    </submittedName>
</protein>
<dbReference type="EMBL" id="LYUB02000004">
    <property type="protein sequence ID" value="OVF09882.1"/>
    <property type="molecule type" value="Genomic_DNA"/>
</dbReference>
<dbReference type="InterPro" id="IPR008271">
    <property type="entry name" value="Ser/Thr_kinase_AS"/>
</dbReference>
<keyword evidence="4 7" id="KW-0547">Nucleotide-binding</keyword>